<feature type="transmembrane region" description="Helical" evidence="1">
    <location>
        <begin position="259"/>
        <end position="276"/>
    </location>
</feature>
<dbReference type="RefSeq" id="WP_018579566.1">
    <property type="nucleotide sequence ID" value="NZ_JENJ01000117.1"/>
</dbReference>
<name>A0A0A0HUH1_CLONO</name>
<dbReference type="Pfam" id="PF19478">
    <property type="entry name" value="TrbL_2"/>
    <property type="match status" value="1"/>
</dbReference>
<feature type="transmembrane region" description="Helical" evidence="1">
    <location>
        <begin position="64"/>
        <end position="82"/>
    </location>
</feature>
<dbReference type="InterPro" id="IPR045798">
    <property type="entry name" value="TrbL_Firmicutes"/>
</dbReference>
<keyword evidence="1" id="KW-1133">Transmembrane helix</keyword>
<evidence type="ECO:0000313" key="3">
    <source>
        <dbReference type="Proteomes" id="UP000030012"/>
    </source>
</evidence>
<keyword evidence="1" id="KW-0812">Transmembrane</keyword>
<organism evidence="2 3">
    <name type="scientific">Clostridium novyi A str. 4552</name>
    <dbReference type="NCBI Taxonomy" id="1444289"/>
    <lineage>
        <taxon>Bacteria</taxon>
        <taxon>Bacillati</taxon>
        <taxon>Bacillota</taxon>
        <taxon>Clostridia</taxon>
        <taxon>Eubacteriales</taxon>
        <taxon>Clostridiaceae</taxon>
        <taxon>Clostridium</taxon>
    </lineage>
</organism>
<gene>
    <name evidence="2" type="ORF">Z968_12895</name>
</gene>
<reference evidence="2 3" key="1">
    <citation type="submission" date="2014-01" db="EMBL/GenBank/DDBJ databases">
        <title>Plasmidome dynamics in the species complex Clostridium novyi sensu lato converts strains of independent lineages into distinctly different pathogens.</title>
        <authorList>
            <person name="Skarin H."/>
            <person name="Segerman B."/>
        </authorList>
    </citation>
    <scope>NUCLEOTIDE SEQUENCE [LARGE SCALE GENOMIC DNA]</scope>
    <source>
        <strain evidence="2 3">4552</strain>
    </source>
</reference>
<feature type="transmembrane region" description="Helical" evidence="1">
    <location>
        <begin position="227"/>
        <end position="247"/>
    </location>
</feature>
<keyword evidence="1" id="KW-0472">Membrane</keyword>
<proteinExistence type="predicted"/>
<evidence type="ECO:0000313" key="2">
    <source>
        <dbReference type="EMBL" id="KGM92829.1"/>
    </source>
</evidence>
<feature type="transmembrane region" description="Helical" evidence="1">
    <location>
        <begin position="162"/>
        <end position="191"/>
    </location>
</feature>
<dbReference type="Proteomes" id="UP000030012">
    <property type="component" value="Unassembled WGS sequence"/>
</dbReference>
<accession>A0A0A0HUH1</accession>
<feature type="transmembrane region" description="Helical" evidence="1">
    <location>
        <begin position="103"/>
        <end position="125"/>
    </location>
</feature>
<sequence>MFGLFDKITEFFQEIFIGIIQANLEAMFLDINENVSLVATEVGKIPSGWNAEVFSFVKNINDTVVIPIAGIIITAVLCIELINMVMEKNNMHSDTDTFDFFKYIIKMWIAVWFVSNAFTFSMAVFDVSQNLVTKAAGVINTSASLDALDVATMVEHLKDESLWNLILIAMDTSLVKLSIQVVSIIVTVITYGRMIEICLYSSVSAIPFATMGNKEWGQIGTNYIKGLFALGLQGLLLMICLGIYAVLVKTIHITTDIHASIFGVLGYTVLLGIMMLKSGTIAKSIMNAH</sequence>
<comment type="caution">
    <text evidence="2">The sequence shown here is derived from an EMBL/GenBank/DDBJ whole genome shotgun (WGS) entry which is preliminary data.</text>
</comment>
<dbReference type="AlphaFoldDB" id="A0A0A0HUH1"/>
<protein>
    <submittedName>
        <fullName evidence="2">Membrane protein</fullName>
    </submittedName>
</protein>
<evidence type="ECO:0000256" key="1">
    <source>
        <dbReference type="SAM" id="Phobius"/>
    </source>
</evidence>
<dbReference type="OrthoDB" id="9805295at2"/>
<dbReference type="EMBL" id="JENJ01000117">
    <property type="protein sequence ID" value="KGM92829.1"/>
    <property type="molecule type" value="Genomic_DNA"/>
</dbReference>